<gene>
    <name evidence="2" type="ORF">HUK38_00215</name>
</gene>
<evidence type="ECO:0000259" key="1">
    <source>
        <dbReference type="Pfam" id="PF07589"/>
    </source>
</evidence>
<dbReference type="Proteomes" id="UP000548632">
    <property type="component" value="Unassembled WGS sequence"/>
</dbReference>
<dbReference type="EMBL" id="JABVCQ010000001">
    <property type="protein sequence ID" value="MBB1124654.1"/>
    <property type="molecule type" value="Genomic_DNA"/>
</dbReference>
<dbReference type="AlphaFoldDB" id="A0A839H4H4"/>
<dbReference type="Pfam" id="PF07589">
    <property type="entry name" value="PEP-CTERM"/>
    <property type="match status" value="1"/>
</dbReference>
<protein>
    <submittedName>
        <fullName evidence="2">PEP-CTERM sorting domain-containing protein</fullName>
    </submittedName>
</protein>
<name>A0A839H4H4_9GAMM</name>
<evidence type="ECO:0000313" key="3">
    <source>
        <dbReference type="Proteomes" id="UP000548632"/>
    </source>
</evidence>
<dbReference type="InterPro" id="IPR013424">
    <property type="entry name" value="Ice-binding_C"/>
</dbReference>
<proteinExistence type="predicted"/>
<organism evidence="2 3">
    <name type="scientific">Thiospirillum jenense</name>
    <dbReference type="NCBI Taxonomy" id="1653858"/>
    <lineage>
        <taxon>Bacteria</taxon>
        <taxon>Pseudomonadati</taxon>
        <taxon>Pseudomonadota</taxon>
        <taxon>Gammaproteobacteria</taxon>
        <taxon>Chromatiales</taxon>
        <taxon>Chromatiaceae</taxon>
        <taxon>Thiospirillum</taxon>
    </lineage>
</organism>
<evidence type="ECO:0000313" key="2">
    <source>
        <dbReference type="EMBL" id="MBB1124654.1"/>
    </source>
</evidence>
<accession>A0A839H4H4</accession>
<keyword evidence="3" id="KW-1185">Reference proteome</keyword>
<dbReference type="NCBIfam" id="TIGR02595">
    <property type="entry name" value="PEP_CTERM"/>
    <property type="match status" value="1"/>
</dbReference>
<feature type="domain" description="Ice-binding protein C-terminal" evidence="1">
    <location>
        <begin position="2"/>
        <end position="23"/>
    </location>
</feature>
<comment type="caution">
    <text evidence="2">The sequence shown here is derived from an EMBL/GenBank/DDBJ whole genome shotgun (WGS) entry which is preliminary data.</text>
</comment>
<sequence length="23" mass="2547">MPLPGTLWLISAGLVGLLARRRR</sequence>
<reference evidence="2 3" key="1">
    <citation type="journal article" date="2020" name="Arch. Microbiol.">
        <title>The genome sequence of the giant phototrophic gammaproteobacterium Thiospirillum jenense gives insight into its physiological properties and phylogenetic relationships.</title>
        <authorList>
            <person name="Imhoff J.F."/>
            <person name="Meyer T.E."/>
            <person name="Kyndt J.A."/>
        </authorList>
    </citation>
    <scope>NUCLEOTIDE SEQUENCE [LARGE SCALE GENOMIC DNA]</scope>
    <source>
        <strain evidence="2 3">DSM 216</strain>
    </source>
</reference>